<dbReference type="InterPro" id="IPR001509">
    <property type="entry name" value="Epimerase_deHydtase"/>
</dbReference>
<evidence type="ECO:0000313" key="4">
    <source>
        <dbReference type="EMBL" id="MBP2193829.1"/>
    </source>
</evidence>
<evidence type="ECO:0000256" key="1">
    <source>
        <dbReference type="ARBA" id="ARBA00009353"/>
    </source>
</evidence>
<dbReference type="PANTHER" id="PTHR11092">
    <property type="entry name" value="SUGAR NUCLEOTIDE EPIMERASE RELATED"/>
    <property type="match status" value="1"/>
</dbReference>
<feature type="domain" description="NAD-dependent epimerase/dehydratase" evidence="2">
    <location>
        <begin position="3"/>
        <end position="227"/>
    </location>
</feature>
<proteinExistence type="inferred from homology"/>
<reference evidence="4 5" key="1">
    <citation type="submission" date="2021-03" db="EMBL/GenBank/DDBJ databases">
        <title>Sequencing the genomes of 1000 actinobacteria strains.</title>
        <authorList>
            <person name="Klenk H.-P."/>
        </authorList>
    </citation>
    <scope>NUCLEOTIDE SEQUENCE [LARGE SCALE GENOMIC DNA]</scope>
    <source>
        <strain evidence="4 5">DSM 45516</strain>
    </source>
</reference>
<protein>
    <submittedName>
        <fullName evidence="4">Uncharacterized protein (TIGR01777 family)</fullName>
    </submittedName>
</protein>
<dbReference type="InterPro" id="IPR010099">
    <property type="entry name" value="SDR39U1"/>
</dbReference>
<dbReference type="InterPro" id="IPR036291">
    <property type="entry name" value="NAD(P)-bd_dom_sf"/>
</dbReference>
<keyword evidence="5" id="KW-1185">Reference proteome</keyword>
<dbReference type="Proteomes" id="UP001519325">
    <property type="component" value="Unassembled WGS sequence"/>
</dbReference>
<dbReference type="Pfam" id="PF01370">
    <property type="entry name" value="Epimerase"/>
    <property type="match status" value="1"/>
</dbReference>
<name>A0ABS4QQ52_9NOCA</name>
<gene>
    <name evidence="4" type="ORF">BJ987_006730</name>
</gene>
<feature type="domain" description="DUF1731" evidence="3">
    <location>
        <begin position="259"/>
        <end position="305"/>
    </location>
</feature>
<dbReference type="EMBL" id="JAGGMR010000001">
    <property type="protein sequence ID" value="MBP2193829.1"/>
    <property type="molecule type" value="Genomic_DNA"/>
</dbReference>
<dbReference type="InterPro" id="IPR013549">
    <property type="entry name" value="DUF1731"/>
</dbReference>
<dbReference type="RefSeq" id="WP_209897030.1">
    <property type="nucleotide sequence ID" value="NZ_JAGGMR010000001.1"/>
</dbReference>
<comment type="similarity">
    <text evidence="1">Belongs to the NAD(P)-dependent epimerase/dehydratase family. SDR39U1 subfamily.</text>
</comment>
<dbReference type="PANTHER" id="PTHR11092:SF0">
    <property type="entry name" value="EPIMERASE FAMILY PROTEIN SDR39U1"/>
    <property type="match status" value="1"/>
</dbReference>
<dbReference type="SUPFAM" id="SSF51735">
    <property type="entry name" value="NAD(P)-binding Rossmann-fold domains"/>
    <property type="match status" value="1"/>
</dbReference>
<evidence type="ECO:0000259" key="2">
    <source>
        <dbReference type="Pfam" id="PF01370"/>
    </source>
</evidence>
<organism evidence="4 5">
    <name type="scientific">Nocardia goodfellowii</name>
    <dbReference type="NCBI Taxonomy" id="882446"/>
    <lineage>
        <taxon>Bacteria</taxon>
        <taxon>Bacillati</taxon>
        <taxon>Actinomycetota</taxon>
        <taxon>Actinomycetes</taxon>
        <taxon>Mycobacteriales</taxon>
        <taxon>Nocardiaceae</taxon>
        <taxon>Nocardia</taxon>
    </lineage>
</organism>
<accession>A0ABS4QQ52</accession>
<dbReference type="Pfam" id="PF08338">
    <property type="entry name" value="DUF1731"/>
    <property type="match status" value="1"/>
</dbReference>
<evidence type="ECO:0000313" key="5">
    <source>
        <dbReference type="Proteomes" id="UP001519325"/>
    </source>
</evidence>
<evidence type="ECO:0000259" key="3">
    <source>
        <dbReference type="Pfam" id="PF08338"/>
    </source>
</evidence>
<dbReference type="NCBIfam" id="TIGR01777">
    <property type="entry name" value="yfcH"/>
    <property type="match status" value="1"/>
</dbReference>
<sequence length="314" mass="32874">MKVVIAGSSGLIGTALVAALRRDGHEVVRLVRRATGRFGRTASSRYGSAPDEYSWDPVRAELDARALRGADAVVNLCGASIGGRRWNGGYKQELRDSRLTPTDVLASSVAAAGVPVLVNASGVHYYGGATGDRVVDETAPAGTGFLATLCRDWEAATLPAATTGARVVLLRSAPVLTRQGGLLGPLKPLYSLGLGGRLGNGRQYTPWISMDDEIGAILFALTHDIVSGPINVVGPAPVTNAEFNRALGRALRRPAPFVVPAFALRAMVGEFADEAILHGPRAIPAALEHAGYQFRHPTIGAALAATIGREGDER</sequence>
<comment type="caution">
    <text evidence="4">The sequence shown here is derived from an EMBL/GenBank/DDBJ whole genome shotgun (WGS) entry which is preliminary data.</text>
</comment>
<dbReference type="Gene3D" id="3.40.50.720">
    <property type="entry name" value="NAD(P)-binding Rossmann-like Domain"/>
    <property type="match status" value="1"/>
</dbReference>